<evidence type="ECO:0000313" key="5">
    <source>
        <dbReference type="EMBL" id="MDR6240742.1"/>
    </source>
</evidence>
<accession>A0AAE3XQI6</accession>
<dbReference type="Proteomes" id="UP001185092">
    <property type="component" value="Unassembled WGS sequence"/>
</dbReference>
<keyword evidence="3" id="KW-0732">Signal</keyword>
<evidence type="ECO:0000256" key="1">
    <source>
        <dbReference type="ARBA" id="ARBA00004370"/>
    </source>
</evidence>
<gene>
    <name evidence="5" type="ORF">HNQ88_003818</name>
</gene>
<protein>
    <submittedName>
        <fullName evidence="5">Outer membrane protein assembly factor BamA</fullName>
    </submittedName>
</protein>
<dbReference type="RefSeq" id="WP_309940921.1">
    <property type="nucleotide sequence ID" value="NZ_AP025306.1"/>
</dbReference>
<evidence type="ECO:0000256" key="3">
    <source>
        <dbReference type="SAM" id="SignalP"/>
    </source>
</evidence>
<keyword evidence="6" id="KW-1185">Reference proteome</keyword>
<dbReference type="Gene3D" id="2.40.160.50">
    <property type="entry name" value="membrane protein fhac: a member of the omp85/tpsb transporter family"/>
    <property type="match status" value="1"/>
</dbReference>
<reference evidence="5" key="1">
    <citation type="submission" date="2023-07" db="EMBL/GenBank/DDBJ databases">
        <title>Genomic Encyclopedia of Type Strains, Phase IV (KMG-IV): sequencing the most valuable type-strain genomes for metagenomic binning, comparative biology and taxonomic classification.</title>
        <authorList>
            <person name="Goeker M."/>
        </authorList>
    </citation>
    <scope>NUCLEOTIDE SEQUENCE</scope>
    <source>
        <strain evidence="5">DSM 26174</strain>
    </source>
</reference>
<organism evidence="5 6">
    <name type="scientific">Aureibacter tunicatorum</name>
    <dbReference type="NCBI Taxonomy" id="866807"/>
    <lineage>
        <taxon>Bacteria</taxon>
        <taxon>Pseudomonadati</taxon>
        <taxon>Bacteroidota</taxon>
        <taxon>Cytophagia</taxon>
        <taxon>Cytophagales</taxon>
        <taxon>Persicobacteraceae</taxon>
        <taxon>Aureibacter</taxon>
    </lineage>
</organism>
<dbReference type="EMBL" id="JAVDQD010000005">
    <property type="protein sequence ID" value="MDR6240742.1"/>
    <property type="molecule type" value="Genomic_DNA"/>
</dbReference>
<dbReference type="InterPro" id="IPR000184">
    <property type="entry name" value="Bac_surfAg_D15"/>
</dbReference>
<dbReference type="GO" id="GO:0019867">
    <property type="term" value="C:outer membrane"/>
    <property type="evidence" value="ECO:0007669"/>
    <property type="project" value="InterPro"/>
</dbReference>
<dbReference type="Pfam" id="PF01103">
    <property type="entry name" value="Omp85"/>
    <property type="match status" value="1"/>
</dbReference>
<feature type="chain" id="PRO_5042011215" evidence="3">
    <location>
        <begin position="22"/>
        <end position="391"/>
    </location>
</feature>
<proteinExistence type="predicted"/>
<comment type="subcellular location">
    <subcellularLocation>
        <location evidence="1">Membrane</location>
    </subcellularLocation>
</comment>
<dbReference type="AlphaFoldDB" id="A0AAE3XQI6"/>
<evidence type="ECO:0000259" key="4">
    <source>
        <dbReference type="Pfam" id="PF01103"/>
    </source>
</evidence>
<keyword evidence="2" id="KW-0472">Membrane</keyword>
<feature type="domain" description="Bacterial surface antigen (D15)" evidence="4">
    <location>
        <begin position="213"/>
        <end position="338"/>
    </location>
</feature>
<sequence length="391" mass="44874">MKRYFIFVLLSIFWSFNSSFAQFGSSNVDTDSTQQEMNFVSNTITNVMDLMTYEKGRFSFGIFPVMDYEEYKGVEIGLMPVFRFAPKDTVSQGRFYRPTTIMPQFSFSTKGQVNIETDFVSFIKGKWSIVSRLNYLKYQDVFYGVGDPLEEEERSTYNTERFFWYLELLRNINDVFFVGVKADMMYARHFDVTGGSFNQDIVGFEEGAALGVGPTIKFDTRDNTLYPTNGSLLSVSAIFYDKALGSDFDFQSYNLDMRKYVTLKEDKTILAIQGVVNSTQGDAPFYKLPRFGGSRGMRGISHPAKYADKNNFFTQAEIRQHLWWRFSAAAFVGIGNTSEKFDHNLFNDIKTVYGFGGRFQLLPNDKINFRADMGFGPNGDRAFYFSVTEAF</sequence>
<name>A0AAE3XQI6_9BACT</name>
<comment type="caution">
    <text evidence="5">The sequence shown here is derived from an EMBL/GenBank/DDBJ whole genome shotgun (WGS) entry which is preliminary data.</text>
</comment>
<feature type="signal peptide" evidence="3">
    <location>
        <begin position="1"/>
        <end position="21"/>
    </location>
</feature>
<evidence type="ECO:0000313" key="6">
    <source>
        <dbReference type="Proteomes" id="UP001185092"/>
    </source>
</evidence>
<evidence type="ECO:0000256" key="2">
    <source>
        <dbReference type="ARBA" id="ARBA00023136"/>
    </source>
</evidence>